<protein>
    <submittedName>
        <fullName evidence="7">Iron-containing alcohol dehydrogenase</fullName>
    </submittedName>
</protein>
<dbReference type="SUPFAM" id="SSF56796">
    <property type="entry name" value="Dehydroquinate synthase-like"/>
    <property type="match status" value="1"/>
</dbReference>
<evidence type="ECO:0000256" key="3">
    <source>
        <dbReference type="ARBA" id="ARBA00023027"/>
    </source>
</evidence>
<dbReference type="PANTHER" id="PTHR11496:SF102">
    <property type="entry name" value="ALCOHOL DEHYDROGENASE 4"/>
    <property type="match status" value="1"/>
</dbReference>
<evidence type="ECO:0000313" key="7">
    <source>
        <dbReference type="EMBL" id="HGQ18973.1"/>
    </source>
</evidence>
<dbReference type="EMBL" id="DTBZ01000156">
    <property type="protein sequence ID" value="HGQ18973.1"/>
    <property type="molecule type" value="Genomic_DNA"/>
</dbReference>
<dbReference type="FunFam" id="3.40.50.1970:FF:000003">
    <property type="entry name" value="Alcohol dehydrogenase, iron-containing"/>
    <property type="match status" value="1"/>
</dbReference>
<proteinExistence type="inferred from homology"/>
<evidence type="ECO:0000256" key="2">
    <source>
        <dbReference type="ARBA" id="ARBA00023002"/>
    </source>
</evidence>
<gene>
    <name evidence="6" type="ORF">ENT87_04775</name>
    <name evidence="7" type="ORF">ENU30_08405</name>
</gene>
<feature type="domain" description="Fe-containing alcohol dehydrogenase-like C-terminal" evidence="5">
    <location>
        <begin position="190"/>
        <end position="385"/>
    </location>
</feature>
<feature type="domain" description="Alcohol dehydrogenase iron-type/glycerol dehydrogenase GldA" evidence="4">
    <location>
        <begin position="16"/>
        <end position="179"/>
    </location>
</feature>
<evidence type="ECO:0000256" key="1">
    <source>
        <dbReference type="ARBA" id="ARBA00007358"/>
    </source>
</evidence>
<dbReference type="InterPro" id="IPR001670">
    <property type="entry name" value="ADH_Fe/GldA"/>
</dbReference>
<comment type="caution">
    <text evidence="7">The sequence shown here is derived from an EMBL/GenBank/DDBJ whole genome shotgun (WGS) entry which is preliminary data.</text>
</comment>
<keyword evidence="3" id="KW-0520">NAD</keyword>
<dbReference type="GO" id="GO:0004022">
    <property type="term" value="F:alcohol dehydrogenase (NAD+) activity"/>
    <property type="evidence" value="ECO:0007669"/>
    <property type="project" value="TreeGrafter"/>
</dbReference>
<dbReference type="PROSITE" id="PS00913">
    <property type="entry name" value="ADH_IRON_1"/>
    <property type="match status" value="1"/>
</dbReference>
<organism evidence="7">
    <name type="scientific">Ignisphaera aggregans</name>
    <dbReference type="NCBI Taxonomy" id="334771"/>
    <lineage>
        <taxon>Archaea</taxon>
        <taxon>Thermoproteota</taxon>
        <taxon>Thermoprotei</taxon>
        <taxon>Desulfurococcales</taxon>
        <taxon>Desulfurococcaceae</taxon>
        <taxon>Ignisphaera</taxon>
    </lineage>
</organism>
<dbReference type="Pfam" id="PF00465">
    <property type="entry name" value="Fe-ADH"/>
    <property type="match status" value="1"/>
</dbReference>
<evidence type="ECO:0000259" key="4">
    <source>
        <dbReference type="Pfam" id="PF00465"/>
    </source>
</evidence>
<evidence type="ECO:0000259" key="5">
    <source>
        <dbReference type="Pfam" id="PF25137"/>
    </source>
</evidence>
<dbReference type="EMBL" id="DTAI01000134">
    <property type="protein sequence ID" value="HGN36842.1"/>
    <property type="molecule type" value="Genomic_DNA"/>
</dbReference>
<comment type="similarity">
    <text evidence="1">Belongs to the iron-containing alcohol dehydrogenase family.</text>
</comment>
<dbReference type="Pfam" id="PF25137">
    <property type="entry name" value="ADH_Fe_C"/>
    <property type="match status" value="1"/>
</dbReference>
<dbReference type="InterPro" id="IPR039697">
    <property type="entry name" value="Alcohol_dehydrogenase_Fe"/>
</dbReference>
<dbReference type="GO" id="GO:0046872">
    <property type="term" value="F:metal ion binding"/>
    <property type="evidence" value="ECO:0007669"/>
    <property type="project" value="InterPro"/>
</dbReference>
<name>A0A7J3JT04_9CREN</name>
<dbReference type="InterPro" id="IPR056798">
    <property type="entry name" value="ADH_Fe_C"/>
</dbReference>
<sequence>MKLRSFSIRSGRTIDYFGINAVQNMERFVSNMKRIYIVASRSAAKTSGALNDVITILEKFKILYRIYDRVLPNPSKDIVNEVSADIWRFGADSIIAIGGGSVIDTAKISSVIAECGGTVEDYITDPGKFCGSIPVIAINLTHGTGSEVNRYAVVTIEQPRTKVGLASEYMYPAISIDDPRYLLSLPINQTIYTTLDAFYHAIEAACGRNSSPYIVAMAEEVVKVISEWLPRTVRDLRNLDCRFWLLYASMLAGIAIDNSRAHLIHAIENVLSGLNTSLPHGAGLAMLGPAAISYLYASEYEILHRILRHLDPSIQPDPSDSIKAGEAVRRFQQSVGFSERLSNYGFTVNDADRVVETVENVLSYALKQAPIEVSRETIRAIYLEAL</sequence>
<accession>A0A7J3JT04</accession>
<dbReference type="Gene3D" id="3.40.50.1970">
    <property type="match status" value="1"/>
</dbReference>
<reference evidence="7" key="1">
    <citation type="journal article" date="2020" name="mSystems">
        <title>Genome- and Community-Level Interaction Insights into Carbon Utilization and Element Cycling Functions of Hydrothermarchaeota in Hydrothermal Sediment.</title>
        <authorList>
            <person name="Zhou Z."/>
            <person name="Liu Y."/>
            <person name="Xu W."/>
            <person name="Pan J."/>
            <person name="Luo Z.H."/>
            <person name="Li M."/>
        </authorList>
    </citation>
    <scope>NUCLEOTIDE SEQUENCE [LARGE SCALE GENOMIC DNA]</scope>
    <source>
        <strain evidence="6">SpSt-618</strain>
        <strain evidence="7">SpSt-657</strain>
    </source>
</reference>
<dbReference type="Gene3D" id="1.20.1090.10">
    <property type="entry name" value="Dehydroquinate synthase-like - alpha domain"/>
    <property type="match status" value="1"/>
</dbReference>
<dbReference type="InterPro" id="IPR018211">
    <property type="entry name" value="ADH_Fe_CS"/>
</dbReference>
<keyword evidence="2" id="KW-0560">Oxidoreductase</keyword>
<evidence type="ECO:0000313" key="6">
    <source>
        <dbReference type="EMBL" id="HGN36842.1"/>
    </source>
</evidence>
<dbReference type="PANTHER" id="PTHR11496">
    <property type="entry name" value="ALCOHOL DEHYDROGENASE"/>
    <property type="match status" value="1"/>
</dbReference>
<dbReference type="AlphaFoldDB" id="A0A7J3JT04"/>